<gene>
    <name evidence="1" type="ORF">ENT52_02580</name>
</gene>
<reference evidence="1" key="1">
    <citation type="journal article" date="2020" name="mSystems">
        <title>Genome- and Community-Level Interaction Insights into Carbon Utilization and Element Cycling Functions of Hydrothermarchaeota in Hydrothermal Sediment.</title>
        <authorList>
            <person name="Zhou Z."/>
            <person name="Liu Y."/>
            <person name="Xu W."/>
            <person name="Pan J."/>
            <person name="Luo Z.H."/>
            <person name="Li M."/>
        </authorList>
    </citation>
    <scope>NUCLEOTIDE SEQUENCE [LARGE SCALE GENOMIC DNA]</scope>
    <source>
        <strain evidence="1">SpSt-587</strain>
    </source>
</reference>
<comment type="caution">
    <text evidence="1">The sequence shown here is derived from an EMBL/GenBank/DDBJ whole genome shotgun (WGS) entry which is preliminary data.</text>
</comment>
<dbReference type="EMBL" id="DSYZ01000058">
    <property type="protein sequence ID" value="HGT82596.1"/>
    <property type="molecule type" value="Genomic_DNA"/>
</dbReference>
<name>A0A7J3M0Y5_ARCFL</name>
<sequence length="132" mass="15012">MATMNEKGQMMILFTLFIATVIISVSVLHAQNILAGMETSRTMILSPKNEIYNLRDLASIACDTKIMDNYLYKLQYSQNVSNQIKLLYSQKGVYGDIIIVESEKKLIVNFFSSDVEYSEKLNFNDICGVYAK</sequence>
<dbReference type="AlphaFoldDB" id="A0A7J3M0Y5"/>
<organism evidence="1">
    <name type="scientific">Archaeoglobus fulgidus</name>
    <dbReference type="NCBI Taxonomy" id="2234"/>
    <lineage>
        <taxon>Archaea</taxon>
        <taxon>Methanobacteriati</taxon>
        <taxon>Methanobacteriota</taxon>
        <taxon>Archaeoglobi</taxon>
        <taxon>Archaeoglobales</taxon>
        <taxon>Archaeoglobaceae</taxon>
        <taxon>Archaeoglobus</taxon>
    </lineage>
</organism>
<evidence type="ECO:0000313" key="1">
    <source>
        <dbReference type="EMBL" id="HGT82596.1"/>
    </source>
</evidence>
<proteinExistence type="predicted"/>
<protein>
    <submittedName>
        <fullName evidence="1">Uncharacterized protein</fullName>
    </submittedName>
</protein>
<accession>A0A7J3M0Y5</accession>